<keyword evidence="1" id="KW-0732">Signal</keyword>
<dbReference type="PROSITE" id="PS50836">
    <property type="entry name" value="DOMON"/>
    <property type="match status" value="1"/>
</dbReference>
<accession>A0AAF3EVA0</accession>
<proteinExistence type="predicted"/>
<dbReference type="InterPro" id="IPR005018">
    <property type="entry name" value="DOMON_domain"/>
</dbReference>
<name>A0AAF3EVA0_9BILA</name>
<evidence type="ECO:0000313" key="4">
    <source>
        <dbReference type="WBParaSite" id="MBELARI_LOCUS1813"/>
    </source>
</evidence>
<feature type="domain" description="DOMON" evidence="2">
    <location>
        <begin position="23"/>
        <end position="139"/>
    </location>
</feature>
<dbReference type="WBParaSite" id="MBELARI_LOCUS1813">
    <property type="protein sequence ID" value="MBELARI_LOCUS1813"/>
    <property type="gene ID" value="MBELARI_LOCUS1813"/>
</dbReference>
<organism evidence="3 4">
    <name type="scientific">Mesorhabditis belari</name>
    <dbReference type="NCBI Taxonomy" id="2138241"/>
    <lineage>
        <taxon>Eukaryota</taxon>
        <taxon>Metazoa</taxon>
        <taxon>Ecdysozoa</taxon>
        <taxon>Nematoda</taxon>
        <taxon>Chromadorea</taxon>
        <taxon>Rhabditida</taxon>
        <taxon>Rhabditina</taxon>
        <taxon>Rhabditomorpha</taxon>
        <taxon>Rhabditoidea</taxon>
        <taxon>Rhabditidae</taxon>
        <taxon>Mesorhabditinae</taxon>
        <taxon>Mesorhabditis</taxon>
    </lineage>
</organism>
<dbReference type="PANTHER" id="PTHR36516:SF3">
    <property type="entry name" value="DOMON DOMAIN-CONTAINING PROTEIN Y73F4A.2"/>
    <property type="match status" value="1"/>
</dbReference>
<keyword evidence="3" id="KW-1185">Reference proteome</keyword>
<dbReference type="CDD" id="cd09631">
    <property type="entry name" value="DOMON_DOH"/>
    <property type="match status" value="1"/>
</dbReference>
<reference evidence="4" key="1">
    <citation type="submission" date="2024-02" db="UniProtKB">
        <authorList>
            <consortium name="WormBaseParasite"/>
        </authorList>
    </citation>
    <scope>IDENTIFICATION</scope>
</reference>
<dbReference type="Proteomes" id="UP000887575">
    <property type="component" value="Unassembled WGS sequence"/>
</dbReference>
<dbReference type="AlphaFoldDB" id="A0AAF3EVA0"/>
<feature type="signal peptide" evidence="1">
    <location>
        <begin position="1"/>
        <end position="16"/>
    </location>
</feature>
<dbReference type="Pfam" id="PF03351">
    <property type="entry name" value="DOMON"/>
    <property type="match status" value="1"/>
</dbReference>
<evidence type="ECO:0000256" key="1">
    <source>
        <dbReference type="SAM" id="SignalP"/>
    </source>
</evidence>
<dbReference type="InterPro" id="IPR045266">
    <property type="entry name" value="DOH_DOMON"/>
</dbReference>
<dbReference type="PANTHER" id="PTHR36516">
    <property type="entry name" value="PROTEIN CBG04168-RELATED"/>
    <property type="match status" value="1"/>
</dbReference>
<feature type="chain" id="PRO_5042150541" evidence="1">
    <location>
        <begin position="17"/>
        <end position="167"/>
    </location>
</feature>
<protein>
    <submittedName>
        <fullName evidence="4">DOMON domain-containing protein</fullName>
    </submittedName>
</protein>
<sequence>MLNFLLLNAFISLALAQCSFSSDNIVANWTTSNGQLTINFMNSKLSNQQYTGIAFGASMTNLEVIVFEVKNNKPIVLTGQTTAHGPPTTIDSITSSKAQTLSYKNGILMATVTRPISLISPRNNNLSGCSQWNFVAASPLNSDGSISKHTIQPKPMNVCPLNCPMMG</sequence>
<evidence type="ECO:0000313" key="3">
    <source>
        <dbReference type="Proteomes" id="UP000887575"/>
    </source>
</evidence>
<evidence type="ECO:0000259" key="2">
    <source>
        <dbReference type="PROSITE" id="PS50836"/>
    </source>
</evidence>